<feature type="domain" description="NolW-like" evidence="1">
    <location>
        <begin position="47"/>
        <end position="111"/>
    </location>
</feature>
<evidence type="ECO:0000259" key="1">
    <source>
        <dbReference type="Pfam" id="PF03958"/>
    </source>
</evidence>
<dbReference type="PANTHER" id="PTHR30604:SF1">
    <property type="entry name" value="DNA UTILIZATION PROTEIN HOFQ"/>
    <property type="match status" value="1"/>
</dbReference>
<evidence type="ECO:0000313" key="2">
    <source>
        <dbReference type="EMBL" id="SPY96406.1"/>
    </source>
</evidence>
<protein>
    <submittedName>
        <fullName evidence="2">Putative outer membrane porin HofQ</fullName>
    </submittedName>
</protein>
<dbReference type="InterPro" id="IPR051808">
    <property type="entry name" value="Type_IV_pilus_biogenesis"/>
</dbReference>
<sequence length="184" mass="20463">MCFSGFAQSRDPFYPEQPIDSNNTHHFIDKTDNSETLQHQNSTLHHRIYPLQYADVTTVAQQLTNYGISLLSDHGRIAIDKDSNSLSIIDTEKAHTEISDWLKIKETPQQQVHITAHIISSSQDALNELGTQWGLLNMKSTNLEGTSNNTTTPHNIASAQLTAPSLAALALHQKTKKPLTLHSL</sequence>
<dbReference type="InterPro" id="IPR038591">
    <property type="entry name" value="NolW-like_sf"/>
</dbReference>
<gene>
    <name evidence="2" type="ORF">NCTC10975_02122</name>
</gene>
<dbReference type="Proteomes" id="UP000251485">
    <property type="component" value="Unassembled WGS sequence"/>
</dbReference>
<accession>A0A2X2BSV6</accession>
<dbReference type="InterPro" id="IPR005644">
    <property type="entry name" value="NolW-like"/>
</dbReference>
<organism evidence="2 3">
    <name type="scientific">Proteus mirabilis</name>
    <dbReference type="NCBI Taxonomy" id="584"/>
    <lineage>
        <taxon>Bacteria</taxon>
        <taxon>Pseudomonadati</taxon>
        <taxon>Pseudomonadota</taxon>
        <taxon>Gammaproteobacteria</taxon>
        <taxon>Enterobacterales</taxon>
        <taxon>Morganellaceae</taxon>
        <taxon>Proteus</taxon>
    </lineage>
</organism>
<dbReference type="AlphaFoldDB" id="A0A2X2BSV6"/>
<reference evidence="2 3" key="1">
    <citation type="submission" date="2018-06" db="EMBL/GenBank/DDBJ databases">
        <authorList>
            <consortium name="Pathogen Informatics"/>
            <person name="Doyle S."/>
        </authorList>
    </citation>
    <scope>NUCLEOTIDE SEQUENCE [LARGE SCALE GENOMIC DNA]</scope>
    <source>
        <strain evidence="2 3">NCTC10975</strain>
    </source>
</reference>
<dbReference type="Pfam" id="PF03958">
    <property type="entry name" value="Secretin_N"/>
    <property type="match status" value="1"/>
</dbReference>
<evidence type="ECO:0000313" key="3">
    <source>
        <dbReference type="Proteomes" id="UP000251485"/>
    </source>
</evidence>
<name>A0A2X2BSV6_PROMI</name>
<dbReference type="EMBL" id="UAUE01000014">
    <property type="protein sequence ID" value="SPY96406.1"/>
    <property type="molecule type" value="Genomic_DNA"/>
</dbReference>
<dbReference type="Gene3D" id="3.30.1370.120">
    <property type="match status" value="1"/>
</dbReference>
<dbReference type="PANTHER" id="PTHR30604">
    <property type="entry name" value="PROTEIN TRANSPORT PROTEIN HOFQ"/>
    <property type="match status" value="1"/>
</dbReference>
<proteinExistence type="predicted"/>